<keyword evidence="3" id="KW-1185">Reference proteome</keyword>
<evidence type="ECO:0000313" key="3">
    <source>
        <dbReference type="Proteomes" id="UP000823749"/>
    </source>
</evidence>
<proteinExistence type="predicted"/>
<name>A0AAV6KLC5_9ERIC</name>
<keyword evidence="1" id="KW-0732">Signal</keyword>
<gene>
    <name evidence="2" type="ORF">RHGRI_011319</name>
</gene>
<comment type="caution">
    <text evidence="2">The sequence shown here is derived from an EMBL/GenBank/DDBJ whole genome shotgun (WGS) entry which is preliminary data.</text>
</comment>
<sequence>MGLEGCPFGHFLSWLTLRRCLVALTTAYSQANDPVRYYGGVMIRDPYNDP</sequence>
<evidence type="ECO:0000256" key="1">
    <source>
        <dbReference type="SAM" id="SignalP"/>
    </source>
</evidence>
<accession>A0AAV6KLC5</accession>
<protein>
    <submittedName>
        <fullName evidence="2">Uncharacterized protein</fullName>
    </submittedName>
</protein>
<organism evidence="2 3">
    <name type="scientific">Rhododendron griersonianum</name>
    <dbReference type="NCBI Taxonomy" id="479676"/>
    <lineage>
        <taxon>Eukaryota</taxon>
        <taxon>Viridiplantae</taxon>
        <taxon>Streptophyta</taxon>
        <taxon>Embryophyta</taxon>
        <taxon>Tracheophyta</taxon>
        <taxon>Spermatophyta</taxon>
        <taxon>Magnoliopsida</taxon>
        <taxon>eudicotyledons</taxon>
        <taxon>Gunneridae</taxon>
        <taxon>Pentapetalae</taxon>
        <taxon>asterids</taxon>
        <taxon>Ericales</taxon>
        <taxon>Ericaceae</taxon>
        <taxon>Ericoideae</taxon>
        <taxon>Rhodoreae</taxon>
        <taxon>Rhododendron</taxon>
    </lineage>
</organism>
<evidence type="ECO:0000313" key="2">
    <source>
        <dbReference type="EMBL" id="KAG5553393.1"/>
    </source>
</evidence>
<dbReference type="EMBL" id="JACTNZ010000004">
    <property type="protein sequence ID" value="KAG5553393.1"/>
    <property type="molecule type" value="Genomic_DNA"/>
</dbReference>
<dbReference type="AlphaFoldDB" id="A0AAV6KLC5"/>
<feature type="signal peptide" evidence="1">
    <location>
        <begin position="1"/>
        <end position="27"/>
    </location>
</feature>
<dbReference type="Proteomes" id="UP000823749">
    <property type="component" value="Chromosome 4"/>
</dbReference>
<reference evidence="2" key="1">
    <citation type="submission" date="2020-08" db="EMBL/GenBank/DDBJ databases">
        <title>Plant Genome Project.</title>
        <authorList>
            <person name="Zhang R.-G."/>
        </authorList>
    </citation>
    <scope>NUCLEOTIDE SEQUENCE</scope>
    <source>
        <strain evidence="2">WSP0</strain>
        <tissue evidence="2">Leaf</tissue>
    </source>
</reference>
<feature type="chain" id="PRO_5043719868" evidence="1">
    <location>
        <begin position="28"/>
        <end position="50"/>
    </location>
</feature>